<dbReference type="Proteomes" id="UP000004664">
    <property type="component" value="Unassembled WGS sequence"/>
</dbReference>
<dbReference type="AlphaFoldDB" id="G3J0I7"/>
<name>G3J0I7_METTV</name>
<evidence type="ECO:0000313" key="1">
    <source>
        <dbReference type="EMBL" id="EGW20709.1"/>
    </source>
</evidence>
<organism evidence="1 2">
    <name type="scientific">Methylobacter tundripaludum (strain ATCC BAA-1195 / DSM 17260 / SV96)</name>
    <dbReference type="NCBI Taxonomy" id="697282"/>
    <lineage>
        <taxon>Bacteria</taxon>
        <taxon>Pseudomonadati</taxon>
        <taxon>Pseudomonadota</taxon>
        <taxon>Gammaproteobacteria</taxon>
        <taxon>Methylococcales</taxon>
        <taxon>Methylococcaceae</taxon>
        <taxon>Methylobacter</taxon>
    </lineage>
</organism>
<evidence type="ECO:0000313" key="2">
    <source>
        <dbReference type="Proteomes" id="UP000004664"/>
    </source>
</evidence>
<dbReference type="EMBL" id="JH109153">
    <property type="protein sequence ID" value="EGW20709.1"/>
    <property type="molecule type" value="Genomic_DNA"/>
</dbReference>
<gene>
    <name evidence="1" type="ORF">Mettu_3858</name>
</gene>
<proteinExistence type="predicted"/>
<protein>
    <submittedName>
        <fullName evidence="1">Uncharacterized protein</fullName>
    </submittedName>
</protein>
<dbReference type="eggNOG" id="ENOG5033EKF">
    <property type="taxonomic scope" value="Bacteria"/>
</dbReference>
<accession>G3J0I7</accession>
<dbReference type="HOGENOM" id="CLU_1123509_0_0_6"/>
<dbReference type="STRING" id="697282.Mettu_3858"/>
<sequence>MVTKLFYRLDCTTPFSEPDPILGKNEIGSFELKDEVLTIELASECKLIAEARHLVSPFIKAWQIEAEICRHPCKKFRFAFWKAETTGVVVDQTGHAPEALKYEKDDKGQLIFELQEYPPAPSTKFSPHLEAAWSRYLMAFYDSGEPIQSAAYYILTVAETPAGGRKNAASILQIDKRVLNKLGELTSERGSVTTARKMLGSMKPLTCEETRWIDKAIRMLLLHLGEVEAGGLPDRLTMDDLPDLSLQ</sequence>
<reference evidence="1 2" key="1">
    <citation type="submission" date="2011-06" db="EMBL/GenBank/DDBJ databases">
        <title>Genomic sequence of Methylobacter tundripaludum SV96.</title>
        <authorList>
            <consortium name="US DOE Joint Genome Institute"/>
            <person name="Lucas S."/>
            <person name="Han J."/>
            <person name="Lapidus A."/>
            <person name="Cheng J.-F."/>
            <person name="Goodwin L."/>
            <person name="Pitluck S."/>
            <person name="Held B."/>
            <person name="Detter J.C."/>
            <person name="Han C."/>
            <person name="Tapia R."/>
            <person name="Land M."/>
            <person name="Hauser L."/>
            <person name="Kyrpides N."/>
            <person name="Ivanova N."/>
            <person name="Ovchinnikova G."/>
            <person name="Pagani I."/>
            <person name="Klotz M.G."/>
            <person name="Dispirito A.A."/>
            <person name="Murrell J.C."/>
            <person name="Dunfield P."/>
            <person name="Kalyuzhnaya M.G."/>
            <person name="Svenning M."/>
            <person name="Trotsenko Y.A."/>
            <person name="Stein L.Y."/>
            <person name="Woyke T."/>
        </authorList>
    </citation>
    <scope>NUCLEOTIDE SEQUENCE [LARGE SCALE GENOMIC DNA]</scope>
    <source>
        <strain evidence="2">ATCC BAA-1195 / DSM 17260 / SV96</strain>
    </source>
</reference>
<keyword evidence="2" id="KW-1185">Reference proteome</keyword>